<proteinExistence type="predicted"/>
<feature type="non-terminal residue" evidence="1">
    <location>
        <position position="1"/>
    </location>
</feature>
<dbReference type="AlphaFoldDB" id="A0A8H7BEY9"/>
<dbReference type="OrthoDB" id="2225763at2759"/>
<protein>
    <submittedName>
        <fullName evidence="1">Uncharacterized protein</fullName>
    </submittedName>
</protein>
<name>A0A8H7BEY9_9FUNG</name>
<evidence type="ECO:0000313" key="1">
    <source>
        <dbReference type="EMBL" id="KAF7721058.1"/>
    </source>
</evidence>
<gene>
    <name evidence="1" type="ORF">EC973_005505</name>
</gene>
<organism evidence="1 2">
    <name type="scientific">Apophysomyces ossiformis</name>
    <dbReference type="NCBI Taxonomy" id="679940"/>
    <lineage>
        <taxon>Eukaryota</taxon>
        <taxon>Fungi</taxon>
        <taxon>Fungi incertae sedis</taxon>
        <taxon>Mucoromycota</taxon>
        <taxon>Mucoromycotina</taxon>
        <taxon>Mucoromycetes</taxon>
        <taxon>Mucorales</taxon>
        <taxon>Mucorineae</taxon>
        <taxon>Mucoraceae</taxon>
        <taxon>Apophysomyces</taxon>
    </lineage>
</organism>
<keyword evidence="2" id="KW-1185">Reference proteome</keyword>
<dbReference type="EMBL" id="JABAYA010000312">
    <property type="protein sequence ID" value="KAF7721058.1"/>
    <property type="molecule type" value="Genomic_DNA"/>
</dbReference>
<accession>A0A8H7BEY9</accession>
<comment type="caution">
    <text evidence="1">The sequence shown here is derived from an EMBL/GenBank/DDBJ whole genome shotgun (WGS) entry which is preliminary data.</text>
</comment>
<sequence length="144" mass="15920">SSRAAAEVFKPDWVVFVRPWFARFDLGICEVKPEGKQNPGAISDKVKLGLEMQAMINTLTVQGLDEPRACAILVKGFTLETHIMDRQHLPVSRLVLLDSVTLLVKIATMTAYNLDALQASNAKGKRKLPSNGVSRYGENLFYDG</sequence>
<evidence type="ECO:0000313" key="2">
    <source>
        <dbReference type="Proteomes" id="UP000605846"/>
    </source>
</evidence>
<dbReference type="Proteomes" id="UP000605846">
    <property type="component" value="Unassembled WGS sequence"/>
</dbReference>
<reference evidence="1" key="1">
    <citation type="submission" date="2020-01" db="EMBL/GenBank/DDBJ databases">
        <title>Genome Sequencing of Three Apophysomyces-Like Fungal Strains Confirms a Novel Fungal Genus in the Mucoromycota with divergent Burkholderia-like Endosymbiotic Bacteria.</title>
        <authorList>
            <person name="Stajich J.E."/>
            <person name="Macias A.M."/>
            <person name="Carter-House D."/>
            <person name="Lovett B."/>
            <person name="Kasson L.R."/>
            <person name="Berry K."/>
            <person name="Grigoriev I."/>
            <person name="Chang Y."/>
            <person name="Spatafora J."/>
            <person name="Kasson M.T."/>
        </authorList>
    </citation>
    <scope>NUCLEOTIDE SEQUENCE</scope>
    <source>
        <strain evidence="1">NRRL A-21654</strain>
    </source>
</reference>